<dbReference type="InterPro" id="IPR005111">
    <property type="entry name" value="MoeA_C_domain_IV"/>
</dbReference>
<dbReference type="Pfam" id="PF03454">
    <property type="entry name" value="MoeA_C"/>
    <property type="match status" value="1"/>
</dbReference>
<evidence type="ECO:0000256" key="6">
    <source>
        <dbReference type="ARBA" id="ARBA00022505"/>
    </source>
</evidence>
<protein>
    <recommendedName>
        <fullName evidence="5 9">Molybdopterin molybdenumtransferase</fullName>
        <ecNumber evidence="4 9">2.10.1.1</ecNumber>
    </recommendedName>
</protein>
<keyword evidence="6 9" id="KW-0500">Molybdenum</keyword>
<organism evidence="11 12">
    <name type="scientific">Cohnella ginsengisoli</name>
    <dbReference type="NCBI Taxonomy" id="425004"/>
    <lineage>
        <taxon>Bacteria</taxon>
        <taxon>Bacillati</taxon>
        <taxon>Bacillota</taxon>
        <taxon>Bacilli</taxon>
        <taxon>Bacillales</taxon>
        <taxon>Paenibacillaceae</taxon>
        <taxon>Cohnella</taxon>
    </lineage>
</organism>
<evidence type="ECO:0000259" key="10">
    <source>
        <dbReference type="SMART" id="SM00852"/>
    </source>
</evidence>
<evidence type="ECO:0000256" key="2">
    <source>
        <dbReference type="ARBA" id="ARBA00005046"/>
    </source>
</evidence>
<evidence type="ECO:0000256" key="7">
    <source>
        <dbReference type="ARBA" id="ARBA00023150"/>
    </source>
</evidence>
<dbReference type="Pfam" id="PF03453">
    <property type="entry name" value="MoeA_N"/>
    <property type="match status" value="1"/>
</dbReference>
<dbReference type="InterPro" id="IPR036135">
    <property type="entry name" value="MoeA_linker/N_sf"/>
</dbReference>
<evidence type="ECO:0000256" key="9">
    <source>
        <dbReference type="RuleBase" id="RU365090"/>
    </source>
</evidence>
<keyword evidence="9" id="KW-0808">Transferase</keyword>
<dbReference type="EC" id="2.10.1.1" evidence="4 9"/>
<proteinExistence type="inferred from homology"/>
<evidence type="ECO:0000313" key="11">
    <source>
        <dbReference type="EMBL" id="MDG0791600.1"/>
    </source>
</evidence>
<dbReference type="GO" id="GO:0046872">
    <property type="term" value="F:metal ion binding"/>
    <property type="evidence" value="ECO:0007669"/>
    <property type="project" value="UniProtKB-UniRule"/>
</dbReference>
<dbReference type="PANTHER" id="PTHR10192">
    <property type="entry name" value="MOLYBDOPTERIN BIOSYNTHESIS PROTEIN"/>
    <property type="match status" value="1"/>
</dbReference>
<sequence>MNGRRDAISLDEAQRRILAWAEPVGAEEVPLLQASGRRLAEAVRTDAPIPAFARAGMDGYAVRAADLASASPHSPVMLEILEGDARDAAGYRIQSGEAMRVGTGGPLPVGADTVVMQEAVALRQSDDGMRQAVFLRPETTGRHVTAAGAEAASGSMLLAAGTRIGPGQAALLASVGVAKPYVYRKPRIVVITAGDDVVPVECEPMIGQVRNGNQPMLRALIESAAGETAWDAHVPDEPHEAKQMLRRGLADADLVIVSGGISVGDTDVMGGVFREAGPGLLFSKLAIRPGSASSAIVMDGKLLIGLSGNPGACFAGFELLARPAIERMGGGSGALDWCRARLAEGFMKSNANPRFLRGVVRIEDGKLTARPCDENSSSGLLSIGQANALLAIPPSAEETRPGAMIDVRLLPGWEERAWQ</sequence>
<keyword evidence="12" id="KW-1185">Reference proteome</keyword>
<dbReference type="SUPFAM" id="SSF63867">
    <property type="entry name" value="MoeA C-terminal domain-like"/>
    <property type="match status" value="1"/>
</dbReference>
<dbReference type="SMART" id="SM00852">
    <property type="entry name" value="MoCF_biosynth"/>
    <property type="match status" value="1"/>
</dbReference>
<dbReference type="Gene3D" id="2.170.190.11">
    <property type="entry name" value="Molybdopterin biosynthesis moea protein, domain 3"/>
    <property type="match status" value="1"/>
</dbReference>
<evidence type="ECO:0000256" key="8">
    <source>
        <dbReference type="ARBA" id="ARBA00047317"/>
    </source>
</evidence>
<evidence type="ECO:0000256" key="1">
    <source>
        <dbReference type="ARBA" id="ARBA00002901"/>
    </source>
</evidence>
<reference evidence="11 12" key="1">
    <citation type="submission" date="2022-10" db="EMBL/GenBank/DDBJ databases">
        <title>Comparative genomic analysis of Cohnella hashimotonis sp. nov., isolated from the International Space Station.</title>
        <authorList>
            <person name="Simpson A."/>
            <person name="Venkateswaran K."/>
        </authorList>
    </citation>
    <scope>NUCLEOTIDE SEQUENCE [LARGE SCALE GENOMIC DNA]</scope>
    <source>
        <strain evidence="11 12">DSM 18997</strain>
    </source>
</reference>
<evidence type="ECO:0000256" key="3">
    <source>
        <dbReference type="ARBA" id="ARBA00010763"/>
    </source>
</evidence>
<dbReference type="PANTHER" id="PTHR10192:SF5">
    <property type="entry name" value="GEPHYRIN"/>
    <property type="match status" value="1"/>
</dbReference>
<evidence type="ECO:0000313" key="12">
    <source>
        <dbReference type="Proteomes" id="UP001153387"/>
    </source>
</evidence>
<accession>A0A9X4QN88</accession>
<dbReference type="GO" id="GO:0061599">
    <property type="term" value="F:molybdopterin molybdotransferase activity"/>
    <property type="evidence" value="ECO:0007669"/>
    <property type="project" value="UniProtKB-UniRule"/>
</dbReference>
<keyword evidence="7 9" id="KW-0501">Molybdenum cofactor biosynthesis</keyword>
<keyword evidence="9" id="KW-0460">Magnesium</keyword>
<dbReference type="SUPFAM" id="SSF63882">
    <property type="entry name" value="MoeA N-terminal region -like"/>
    <property type="match status" value="1"/>
</dbReference>
<dbReference type="RefSeq" id="WP_277565466.1">
    <property type="nucleotide sequence ID" value="NZ_JAPDHZ010000003.1"/>
</dbReference>
<dbReference type="NCBIfam" id="NF045515">
    <property type="entry name" value="Glp_gephyrin"/>
    <property type="match status" value="1"/>
</dbReference>
<comment type="pathway">
    <text evidence="2 9">Cofactor biosynthesis; molybdopterin biosynthesis.</text>
</comment>
<dbReference type="GO" id="GO:0005829">
    <property type="term" value="C:cytosol"/>
    <property type="evidence" value="ECO:0007669"/>
    <property type="project" value="TreeGrafter"/>
</dbReference>
<evidence type="ECO:0000256" key="5">
    <source>
        <dbReference type="ARBA" id="ARBA00021108"/>
    </source>
</evidence>
<dbReference type="Gene3D" id="2.40.340.10">
    <property type="entry name" value="MoeA, C-terminal, domain IV"/>
    <property type="match status" value="1"/>
</dbReference>
<name>A0A9X4QN88_9BACL</name>
<dbReference type="AlphaFoldDB" id="A0A9X4QN88"/>
<comment type="cofactor">
    <cofactor evidence="9">
        <name>Mg(2+)</name>
        <dbReference type="ChEBI" id="CHEBI:18420"/>
    </cofactor>
</comment>
<comment type="function">
    <text evidence="1 9">Catalyzes the insertion of molybdate into adenylated molybdopterin with the concomitant release of AMP.</text>
</comment>
<feature type="domain" description="MoaB/Mog" evidence="10">
    <location>
        <begin position="189"/>
        <end position="327"/>
    </location>
</feature>
<dbReference type="InterPro" id="IPR036425">
    <property type="entry name" value="MoaB/Mog-like_dom_sf"/>
</dbReference>
<dbReference type="InterPro" id="IPR038987">
    <property type="entry name" value="MoeA-like"/>
</dbReference>
<dbReference type="EMBL" id="JAPDHZ010000003">
    <property type="protein sequence ID" value="MDG0791600.1"/>
    <property type="molecule type" value="Genomic_DNA"/>
</dbReference>
<dbReference type="Gene3D" id="3.40.980.10">
    <property type="entry name" value="MoaB/Mog-like domain"/>
    <property type="match status" value="1"/>
</dbReference>
<gene>
    <name evidence="11" type="ORF">OMP38_12505</name>
</gene>
<comment type="caution">
    <text evidence="11">The sequence shown here is derived from an EMBL/GenBank/DDBJ whole genome shotgun (WGS) entry which is preliminary data.</text>
</comment>
<dbReference type="Gene3D" id="3.90.105.10">
    <property type="entry name" value="Molybdopterin biosynthesis moea protein, domain 2"/>
    <property type="match status" value="1"/>
</dbReference>
<dbReference type="InterPro" id="IPR001453">
    <property type="entry name" value="MoaB/Mog_dom"/>
</dbReference>
<dbReference type="InterPro" id="IPR005110">
    <property type="entry name" value="MoeA_linker/N"/>
</dbReference>
<dbReference type="SUPFAM" id="SSF53218">
    <property type="entry name" value="Molybdenum cofactor biosynthesis proteins"/>
    <property type="match status" value="1"/>
</dbReference>
<dbReference type="CDD" id="cd00887">
    <property type="entry name" value="MoeA"/>
    <property type="match status" value="1"/>
</dbReference>
<dbReference type="GO" id="GO:0006777">
    <property type="term" value="P:Mo-molybdopterin cofactor biosynthetic process"/>
    <property type="evidence" value="ECO:0007669"/>
    <property type="project" value="UniProtKB-UniRule"/>
</dbReference>
<dbReference type="Proteomes" id="UP001153387">
    <property type="component" value="Unassembled WGS sequence"/>
</dbReference>
<evidence type="ECO:0000256" key="4">
    <source>
        <dbReference type="ARBA" id="ARBA00013269"/>
    </source>
</evidence>
<dbReference type="Pfam" id="PF00994">
    <property type="entry name" value="MoCF_biosynth"/>
    <property type="match status" value="1"/>
</dbReference>
<keyword evidence="9" id="KW-0479">Metal-binding</keyword>
<comment type="similarity">
    <text evidence="3 9">Belongs to the MoeA family.</text>
</comment>
<comment type="catalytic activity">
    <reaction evidence="8">
        <text>adenylyl-molybdopterin + molybdate = Mo-molybdopterin + AMP + H(+)</text>
        <dbReference type="Rhea" id="RHEA:35047"/>
        <dbReference type="ChEBI" id="CHEBI:15378"/>
        <dbReference type="ChEBI" id="CHEBI:36264"/>
        <dbReference type="ChEBI" id="CHEBI:62727"/>
        <dbReference type="ChEBI" id="CHEBI:71302"/>
        <dbReference type="ChEBI" id="CHEBI:456215"/>
        <dbReference type="EC" id="2.10.1.1"/>
    </reaction>
</comment>
<dbReference type="InterPro" id="IPR036688">
    <property type="entry name" value="MoeA_C_domain_IV_sf"/>
</dbReference>